<feature type="binding site" evidence="8">
    <location>
        <position position="183"/>
    </location>
    <ligand>
        <name>substrate</name>
    </ligand>
</feature>
<dbReference type="EC" id="2.3.1.35" evidence="8"/>
<feature type="binding site" evidence="8">
    <location>
        <position position="216"/>
    </location>
    <ligand>
        <name>substrate</name>
    </ligand>
</feature>
<dbReference type="EMBL" id="JAFBCG010000001">
    <property type="protein sequence ID" value="MBM7802820.1"/>
    <property type="molecule type" value="Genomic_DNA"/>
</dbReference>
<keyword evidence="8" id="KW-0511">Multifunctional enzyme</keyword>
<dbReference type="UniPathway" id="UPA00068">
    <property type="reaction ID" value="UER00106"/>
</dbReference>
<dbReference type="Gene3D" id="3.60.70.12">
    <property type="entry name" value="L-amino peptidase D-ALA esterase/amidase"/>
    <property type="match status" value="1"/>
</dbReference>
<evidence type="ECO:0000313" key="10">
    <source>
        <dbReference type="EMBL" id="GGL00397.1"/>
    </source>
</evidence>
<comment type="pathway">
    <text evidence="8">Amino-acid biosynthesis; L-arginine biosynthesis; N(2)-acetyl-L-ornithine from L-glutamate: step 1/4.</text>
</comment>
<evidence type="ECO:0000256" key="7">
    <source>
        <dbReference type="ARBA" id="ARBA00023315"/>
    </source>
</evidence>
<feature type="chain" id="PRO_5035021100" description="Arginine biosynthesis bifunctional protein ArgJ beta chain" evidence="8">
    <location>
        <begin position="216"/>
        <end position="420"/>
    </location>
</feature>
<dbReference type="InterPro" id="IPR042195">
    <property type="entry name" value="ArgJ_beta_C"/>
</dbReference>
<feature type="chain" id="PRO_5035021101" description="Arginine biosynthesis bifunctional protein ArgJ alpha chain" evidence="8">
    <location>
        <begin position="1"/>
        <end position="215"/>
    </location>
</feature>
<sequence>MTDADQHDADQHDASQHDASQHDGAGAGLQAGTTAQGVTAAAGFRAAGVTAGLKTSGKPDVALVVNDGPEAAVAAVFTSNRAQAHPVIWSRQVVGDGIARAVVLNSGGANCFTGPFGFQTTHLTAEAVADALGVGAGDVVVCSTGLIGVGDQTFRDNVLKGVGLASAALSPTGGPDAATAIMTTDTKPKQSVVTEDGWTVGGMAKGAGMLAPGLATMLVVITTDALLTSDELDQALRAATRVTFDRVDSDGCMSTNDTVVLMSSGASGTTPEVGDFQEALTAVCADLAKQLQQDAEGASHDIAIEVVGAVSEDDAVAVGRSVARNNLFKAAVFGNDPNWGRVLAAIGTTDAEFDPYAVDVSMNGVRVCHAGAPDEPSDAVDLTGRETHVLIDLGVGPHAATILTNDLTHDYVHENSAYSS</sequence>
<keyword evidence="4 8" id="KW-0963">Cytoplasm</keyword>
<feature type="binding site" evidence="8">
    <location>
        <position position="296"/>
    </location>
    <ligand>
        <name>substrate</name>
    </ligand>
</feature>
<keyword evidence="5 8" id="KW-0808">Transferase</keyword>
<reference evidence="10" key="2">
    <citation type="submission" date="2020-09" db="EMBL/GenBank/DDBJ databases">
        <authorList>
            <person name="Sun Q."/>
            <person name="Ohkuma M."/>
        </authorList>
    </citation>
    <scope>NUCLEOTIDE SEQUENCE</scope>
    <source>
        <strain evidence="10">JCM 1480</strain>
    </source>
</reference>
<dbReference type="SUPFAM" id="SSF56266">
    <property type="entry name" value="DmpA/ArgJ-like"/>
    <property type="match status" value="1"/>
</dbReference>
<evidence type="ECO:0000256" key="1">
    <source>
        <dbReference type="ARBA" id="ARBA00004496"/>
    </source>
</evidence>
<evidence type="ECO:0000256" key="8">
    <source>
        <dbReference type="HAMAP-Rule" id="MF_01106"/>
    </source>
</evidence>
<protein>
    <recommendedName>
        <fullName evidence="8">Arginine biosynthesis bifunctional protein ArgJ</fullName>
    </recommendedName>
    <domain>
        <recommendedName>
            <fullName evidence="8">Glutamate N-acetyltransferase</fullName>
            <ecNumber evidence="8">2.3.1.35</ecNumber>
        </recommendedName>
        <alternativeName>
            <fullName evidence="8">Ornithine acetyltransferase</fullName>
            <shortName evidence="8">OATase</shortName>
        </alternativeName>
        <alternativeName>
            <fullName evidence="8">Ornithine transacetylase</fullName>
        </alternativeName>
    </domain>
    <domain>
        <recommendedName>
            <fullName evidence="8">Amino-acid acetyltransferase</fullName>
            <ecNumber evidence="8">2.3.1.1</ecNumber>
        </recommendedName>
        <alternativeName>
            <fullName evidence="8">N-acetylglutamate synthase</fullName>
            <shortName evidence="8">AGSase</shortName>
        </alternativeName>
    </domain>
    <component>
        <recommendedName>
            <fullName evidence="8">Arginine biosynthesis bifunctional protein ArgJ alpha chain</fullName>
        </recommendedName>
    </component>
    <component>
        <recommendedName>
            <fullName evidence="8">Arginine biosynthesis bifunctional protein ArgJ beta chain</fullName>
        </recommendedName>
    </component>
</protein>
<comment type="subcellular location">
    <subcellularLocation>
        <location evidence="1 8">Cytoplasm</location>
    </subcellularLocation>
</comment>
<feature type="region of interest" description="Disordered" evidence="9">
    <location>
        <begin position="1"/>
        <end position="30"/>
    </location>
</feature>
<feature type="binding site" evidence="8">
    <location>
        <position position="205"/>
    </location>
    <ligand>
        <name>substrate</name>
    </ligand>
</feature>
<dbReference type="PANTHER" id="PTHR23100:SF0">
    <property type="entry name" value="ARGININE BIOSYNTHESIS BIFUNCTIONAL PROTEIN ARGJ, MITOCHONDRIAL"/>
    <property type="match status" value="1"/>
</dbReference>
<dbReference type="GO" id="GO:0005737">
    <property type="term" value="C:cytoplasm"/>
    <property type="evidence" value="ECO:0007669"/>
    <property type="project" value="UniProtKB-SubCell"/>
</dbReference>
<dbReference type="Proteomes" id="UP000648535">
    <property type="component" value="Unassembled WGS sequence"/>
</dbReference>
<comment type="caution">
    <text evidence="10">The sequence shown here is derived from an EMBL/GenBank/DDBJ whole genome shotgun (WGS) entry which is preliminary data.</text>
</comment>
<feature type="site" description="Involved in the stabilization of negative charge on the oxyanion by the formation of the oxyanion hole" evidence="8">
    <location>
        <position position="144"/>
    </location>
</feature>
<evidence type="ECO:0000313" key="12">
    <source>
        <dbReference type="Proteomes" id="UP000648535"/>
    </source>
</evidence>
<dbReference type="PANTHER" id="PTHR23100">
    <property type="entry name" value="ARGININE BIOSYNTHESIS BIFUNCTIONAL PROTEIN ARGJ"/>
    <property type="match status" value="1"/>
</dbReference>
<comment type="function">
    <text evidence="8">Catalyzes two activities which are involved in the cyclic version of arginine biosynthesis: the synthesis of N-acetylglutamate from glutamate and acetyl-CoA as the acetyl donor, and of ornithine by transacetylation between N(2)-acetylornithine and glutamate.</text>
</comment>
<evidence type="ECO:0000256" key="2">
    <source>
        <dbReference type="ARBA" id="ARBA00006774"/>
    </source>
</evidence>
<evidence type="ECO:0000313" key="13">
    <source>
        <dbReference type="Proteomes" id="UP000746584"/>
    </source>
</evidence>
<comment type="catalytic activity">
    <reaction evidence="8">
        <text>L-glutamate + acetyl-CoA = N-acetyl-L-glutamate + CoA + H(+)</text>
        <dbReference type="Rhea" id="RHEA:24292"/>
        <dbReference type="ChEBI" id="CHEBI:15378"/>
        <dbReference type="ChEBI" id="CHEBI:29985"/>
        <dbReference type="ChEBI" id="CHEBI:44337"/>
        <dbReference type="ChEBI" id="CHEBI:57287"/>
        <dbReference type="ChEBI" id="CHEBI:57288"/>
        <dbReference type="EC" id="2.3.1.1"/>
    </reaction>
</comment>
<evidence type="ECO:0000256" key="5">
    <source>
        <dbReference type="ARBA" id="ARBA00022679"/>
    </source>
</evidence>
<dbReference type="AlphaFoldDB" id="A0A8H9GBY3"/>
<comment type="pathway">
    <text evidence="8">Amino-acid biosynthesis; L-arginine biosynthesis; L-ornithine and N-acetyl-L-glutamate from L-glutamate and N(2)-acetyl-L-ornithine (cyclic): step 1/1.</text>
</comment>
<feature type="binding site" evidence="8">
    <location>
        <position position="420"/>
    </location>
    <ligand>
        <name>substrate</name>
    </ligand>
</feature>
<dbReference type="InterPro" id="IPR016117">
    <property type="entry name" value="ArgJ-like_dom_sf"/>
</dbReference>
<dbReference type="GO" id="GO:0004042">
    <property type="term" value="F:L-glutamate N-acetyltransferase activity"/>
    <property type="evidence" value="ECO:0007669"/>
    <property type="project" value="UniProtKB-UniRule"/>
</dbReference>
<evidence type="ECO:0000313" key="11">
    <source>
        <dbReference type="EMBL" id="MBM7802820.1"/>
    </source>
</evidence>
<comment type="similarity">
    <text evidence="2 8">Belongs to the ArgJ family.</text>
</comment>
<keyword evidence="8" id="KW-0055">Arginine biosynthesis</keyword>
<feature type="active site" description="Nucleophile" evidence="8">
    <location>
        <position position="216"/>
    </location>
</feature>
<keyword evidence="13" id="KW-1185">Reference proteome</keyword>
<dbReference type="EC" id="2.3.1.1" evidence="8"/>
<proteinExistence type="inferred from homology"/>
<reference evidence="11 13" key="3">
    <citation type="submission" date="2021-01" db="EMBL/GenBank/DDBJ databases">
        <title>Sequencing the genomes of 1000 actinobacteria strains.</title>
        <authorList>
            <person name="Klenk H.-P."/>
        </authorList>
    </citation>
    <scope>NUCLEOTIDE SEQUENCE [LARGE SCALE GENOMIC DNA]</scope>
    <source>
        <strain evidence="11 13">DSM 20542</strain>
    </source>
</reference>
<dbReference type="GO" id="GO:0004358">
    <property type="term" value="F:L-glutamate N-acetyltransferase activity, acting on acetyl-L-ornithine as donor"/>
    <property type="evidence" value="ECO:0007669"/>
    <property type="project" value="UniProtKB-UniRule"/>
</dbReference>
<name>A0A8H9GBY3_9MICO</name>
<evidence type="ECO:0000256" key="6">
    <source>
        <dbReference type="ARBA" id="ARBA00022813"/>
    </source>
</evidence>
<dbReference type="Gene3D" id="3.10.20.340">
    <property type="entry name" value="ArgJ beta chain, C-terminal domain"/>
    <property type="match status" value="1"/>
</dbReference>
<comment type="catalytic activity">
    <reaction evidence="8">
        <text>N(2)-acetyl-L-ornithine + L-glutamate = N-acetyl-L-glutamate + L-ornithine</text>
        <dbReference type="Rhea" id="RHEA:15349"/>
        <dbReference type="ChEBI" id="CHEBI:29985"/>
        <dbReference type="ChEBI" id="CHEBI:44337"/>
        <dbReference type="ChEBI" id="CHEBI:46911"/>
        <dbReference type="ChEBI" id="CHEBI:57805"/>
        <dbReference type="EC" id="2.3.1.35"/>
    </reaction>
</comment>
<dbReference type="RefSeq" id="WP_229727971.1">
    <property type="nucleotide sequence ID" value="NZ_BMOI01000007.1"/>
</dbReference>
<dbReference type="EMBL" id="BMOI01000007">
    <property type="protein sequence ID" value="GGL00397.1"/>
    <property type="molecule type" value="Genomic_DNA"/>
</dbReference>
<dbReference type="Pfam" id="PF01960">
    <property type="entry name" value="ArgJ"/>
    <property type="match status" value="1"/>
</dbReference>
<comment type="subunit">
    <text evidence="3 8">Heterotetramer of two alpha and two beta chains.</text>
</comment>
<organism evidence="10 12">
    <name type="scientific">Curtobacterium luteum</name>
    <dbReference type="NCBI Taxonomy" id="33881"/>
    <lineage>
        <taxon>Bacteria</taxon>
        <taxon>Bacillati</taxon>
        <taxon>Actinomycetota</taxon>
        <taxon>Actinomycetes</taxon>
        <taxon>Micrococcales</taxon>
        <taxon>Microbacteriaceae</taxon>
        <taxon>Curtobacterium</taxon>
    </lineage>
</organism>
<gene>
    <name evidence="8 10" type="primary">argJ</name>
    <name evidence="10" type="ORF">GCM10009769_18230</name>
    <name evidence="11" type="ORF">JOE58_002071</name>
</gene>
<evidence type="ECO:0000256" key="9">
    <source>
        <dbReference type="SAM" id="MobiDB-lite"/>
    </source>
</evidence>
<dbReference type="NCBIfam" id="TIGR00120">
    <property type="entry name" value="ArgJ"/>
    <property type="match status" value="1"/>
</dbReference>
<dbReference type="InterPro" id="IPR002813">
    <property type="entry name" value="Arg_biosynth_ArgJ"/>
</dbReference>
<reference evidence="10" key="1">
    <citation type="journal article" date="2014" name="Int. J. Syst. Evol. Microbiol.">
        <title>Complete genome sequence of Corynebacterium casei LMG S-19264T (=DSM 44701T), isolated from a smear-ripened cheese.</title>
        <authorList>
            <consortium name="US DOE Joint Genome Institute (JGI-PGF)"/>
            <person name="Walter F."/>
            <person name="Albersmeier A."/>
            <person name="Kalinowski J."/>
            <person name="Ruckert C."/>
        </authorList>
    </citation>
    <scope>NUCLEOTIDE SEQUENCE</scope>
    <source>
        <strain evidence="10">JCM 1480</strain>
    </source>
</reference>
<dbReference type="GO" id="GO:0006526">
    <property type="term" value="P:L-arginine biosynthetic process"/>
    <property type="evidence" value="ECO:0007669"/>
    <property type="project" value="UniProtKB-UniRule"/>
</dbReference>
<dbReference type="CDD" id="cd02152">
    <property type="entry name" value="OAT"/>
    <property type="match status" value="1"/>
</dbReference>
<feature type="site" description="Cleavage; by autolysis" evidence="8">
    <location>
        <begin position="215"/>
        <end position="216"/>
    </location>
</feature>
<dbReference type="GO" id="GO:0006592">
    <property type="term" value="P:ornithine biosynthetic process"/>
    <property type="evidence" value="ECO:0007669"/>
    <property type="project" value="TreeGrafter"/>
</dbReference>
<evidence type="ECO:0000256" key="3">
    <source>
        <dbReference type="ARBA" id="ARBA00011475"/>
    </source>
</evidence>
<feature type="binding site" evidence="8">
    <location>
        <position position="415"/>
    </location>
    <ligand>
        <name>substrate</name>
    </ligand>
</feature>
<accession>A0A8H9GBY3</accession>
<dbReference type="HAMAP" id="MF_01106">
    <property type="entry name" value="ArgJ"/>
    <property type="match status" value="1"/>
</dbReference>
<evidence type="ECO:0000256" key="4">
    <source>
        <dbReference type="ARBA" id="ARBA00022490"/>
    </source>
</evidence>
<keyword evidence="6 8" id="KW-0068">Autocatalytic cleavage</keyword>
<dbReference type="NCBIfam" id="NF003802">
    <property type="entry name" value="PRK05388.1"/>
    <property type="match status" value="1"/>
</dbReference>
<keyword evidence="8" id="KW-0028">Amino-acid biosynthesis</keyword>
<dbReference type="Proteomes" id="UP000746584">
    <property type="component" value="Unassembled WGS sequence"/>
</dbReference>
<feature type="compositionally biased region" description="Basic and acidic residues" evidence="9">
    <location>
        <begin position="1"/>
        <end position="21"/>
    </location>
</feature>
<feature type="site" description="Involved in the stabilization of negative charge on the oxyanion by the formation of the oxyanion hole" evidence="8">
    <location>
        <position position="145"/>
    </location>
</feature>
<dbReference type="FunFam" id="3.10.20.340:FF:000003">
    <property type="entry name" value="Arginine biosynthesis bifunctional protein ArgJ"/>
    <property type="match status" value="1"/>
</dbReference>
<keyword evidence="7 8" id="KW-0012">Acyltransferase</keyword>